<feature type="domain" description="TonB-dependent receptor plug" evidence="14">
    <location>
        <begin position="112"/>
        <end position="216"/>
    </location>
</feature>
<proteinExistence type="inferred from homology"/>
<dbReference type="RefSeq" id="WP_119351712.1">
    <property type="nucleotide sequence ID" value="NZ_QWET01000022.1"/>
</dbReference>
<dbReference type="InterPro" id="IPR023996">
    <property type="entry name" value="TonB-dep_OMP_SusC/RagA"/>
</dbReference>
<dbReference type="SUPFAM" id="SSF49464">
    <property type="entry name" value="Carboxypeptidase regulatory domain-like"/>
    <property type="match status" value="1"/>
</dbReference>
<keyword evidence="4 10" id="KW-0812">Transmembrane</keyword>
<gene>
    <name evidence="15" type="ORF">D1164_20165</name>
</gene>
<evidence type="ECO:0000256" key="3">
    <source>
        <dbReference type="ARBA" id="ARBA00022452"/>
    </source>
</evidence>
<evidence type="ECO:0000259" key="13">
    <source>
        <dbReference type="Pfam" id="PF00593"/>
    </source>
</evidence>
<dbReference type="InterPro" id="IPR036942">
    <property type="entry name" value="Beta-barrel_TonB_sf"/>
</dbReference>
<keyword evidence="2 10" id="KW-0813">Transport</keyword>
<dbReference type="GO" id="GO:0015344">
    <property type="term" value="F:siderophore uptake transmembrane transporter activity"/>
    <property type="evidence" value="ECO:0007669"/>
    <property type="project" value="TreeGrafter"/>
</dbReference>
<keyword evidence="8 15" id="KW-0675">Receptor</keyword>
<protein>
    <submittedName>
        <fullName evidence="15">TonB-dependent receptor</fullName>
    </submittedName>
</protein>
<sequence length="1020" mass="110512">MKKTIYLIILTLLSTGVFAQEITLKGVVTSADDGMPLPGVTVVQEGTTNGTITNIDGVYQLQIPANANVRFSFIGLKTQIIPVNSQTEINVVLETETTGLDEVVVIGYGTQKKEDVTGAVSMVNAETIENIKPVKVEQALQGTMAGVNVTTQSGAPGAGLDIRIRGISTNGDASPVTIIDGYQGDLSTLNPSDIESITVLKDAQAAIYGTVGANGIILITTKSGKKNTPTRVTVNSSVGIQKTSRKLPVLNATEYAVLLNEAYAANGQDLPYANISGLGTGTNWQNELFETAPIYNNDISVSGGSEKMVYALSASDLHQEGIIGRDKSGYDRNTAKVSLGADLADWVRFKSSLMFTTIDRQSFNDFGLASVLFNGINMPSTISVYDENGDYTLAPSNLGIEIINPLAQVANTHNAYNLKKWNGNFGLDFDITQHIKATSRIGFNTSNSNYKSFSKIIDYGGKVFDVSRSSVTQEKKSFNDYTFDTFLTYDNTFNESHHLTVTLGTTVFKTWGDHLEATGYDIPNNSWEFADIGLANGIPNSKSADSWTYDQRRLSYFTRLQYDYNGKYLVSAMLRRDASTKFGPENTVAYFPSTTLGWNISKENFLKDKENIDMLKLRLSYGILGSDKIDDYQYFSRLSGEGTYVLDGTLVNGTAVGASPNPAIKWEESEQFDVGADVKLFNNRLDINMDYFVKKTNNLLIGNIPVSGILGVGAPGAAGPTVNAGTVKNSGFEFAIGTRGSIVKGFTFDVNYNLTTLKNEVLEVNNGSGFVVGGGFGVGQPLPARMEVGLPIGYFYGYKTDGLFQSQAEVDAHPSQTALGAEAAPGDIRYVDINNDEVIDSDDRTNIGNPIPDITMGLNVSLKFKGFDFIAYSYASIGNEMVRNYERVQPNANKLSYTLARWTGPGTSNKVPRITTAATSNNVFSDFYVEDASFLRLQNLQLGYTIPGRLTEKIKISSLRFYGSVSNLFTLTNYTGYDPASSVGGGERESDEFGSPLGAGFDAGVYPAARTFTFGLNLNF</sequence>
<dbReference type="InterPro" id="IPR012910">
    <property type="entry name" value="Plug_dom"/>
</dbReference>
<dbReference type="SUPFAM" id="SSF56935">
    <property type="entry name" value="Porins"/>
    <property type="match status" value="1"/>
</dbReference>
<dbReference type="GO" id="GO:0044718">
    <property type="term" value="P:siderophore transmembrane transport"/>
    <property type="evidence" value="ECO:0007669"/>
    <property type="project" value="TreeGrafter"/>
</dbReference>
<evidence type="ECO:0000259" key="14">
    <source>
        <dbReference type="Pfam" id="PF07715"/>
    </source>
</evidence>
<accession>A0A399CV27</accession>
<dbReference type="PROSITE" id="PS52016">
    <property type="entry name" value="TONB_DEPENDENT_REC_3"/>
    <property type="match status" value="1"/>
</dbReference>
<evidence type="ECO:0000256" key="7">
    <source>
        <dbReference type="ARBA" id="ARBA00023136"/>
    </source>
</evidence>
<evidence type="ECO:0000256" key="1">
    <source>
        <dbReference type="ARBA" id="ARBA00004571"/>
    </source>
</evidence>
<evidence type="ECO:0000256" key="4">
    <source>
        <dbReference type="ARBA" id="ARBA00022692"/>
    </source>
</evidence>
<dbReference type="NCBIfam" id="TIGR04057">
    <property type="entry name" value="SusC_RagA_signa"/>
    <property type="match status" value="1"/>
</dbReference>
<keyword evidence="5 12" id="KW-0732">Signal</keyword>
<dbReference type="PANTHER" id="PTHR30069:SF29">
    <property type="entry name" value="HEMOGLOBIN AND HEMOGLOBIN-HAPTOGLOBIN-BINDING PROTEIN 1-RELATED"/>
    <property type="match status" value="1"/>
</dbReference>
<dbReference type="Pfam" id="PF00593">
    <property type="entry name" value="TonB_dep_Rec_b-barrel"/>
    <property type="match status" value="1"/>
</dbReference>
<comment type="similarity">
    <text evidence="10 11">Belongs to the TonB-dependent receptor family.</text>
</comment>
<evidence type="ECO:0000256" key="11">
    <source>
        <dbReference type="RuleBase" id="RU003357"/>
    </source>
</evidence>
<feature type="chain" id="PRO_5017385534" evidence="12">
    <location>
        <begin position="20"/>
        <end position="1020"/>
    </location>
</feature>
<dbReference type="Pfam" id="PF07715">
    <property type="entry name" value="Plug"/>
    <property type="match status" value="1"/>
</dbReference>
<evidence type="ECO:0000256" key="5">
    <source>
        <dbReference type="ARBA" id="ARBA00022729"/>
    </source>
</evidence>
<keyword evidence="3 10" id="KW-1134">Transmembrane beta strand</keyword>
<dbReference type="Gene3D" id="2.40.170.20">
    <property type="entry name" value="TonB-dependent receptor, beta-barrel domain"/>
    <property type="match status" value="1"/>
</dbReference>
<feature type="domain" description="TonB-dependent receptor-like beta-barrel" evidence="13">
    <location>
        <begin position="385"/>
        <end position="794"/>
    </location>
</feature>
<dbReference type="InterPro" id="IPR039426">
    <property type="entry name" value="TonB-dep_rcpt-like"/>
</dbReference>
<feature type="signal peptide" evidence="12">
    <location>
        <begin position="1"/>
        <end position="19"/>
    </location>
</feature>
<reference evidence="15 16" key="1">
    <citation type="journal article" date="2015" name="Int. J. Syst. Evol. Microbiol.">
        <title>Mariniphaga sediminis sp. nov., isolated from coastal sediment.</title>
        <authorList>
            <person name="Wang F.Q."/>
            <person name="Shen Q.Y."/>
            <person name="Chen G.J."/>
            <person name="Du Z.J."/>
        </authorList>
    </citation>
    <scope>NUCLEOTIDE SEQUENCE [LARGE SCALE GENOMIC DNA]</scope>
    <source>
        <strain evidence="15 16">SY21</strain>
    </source>
</reference>
<dbReference type="PANTHER" id="PTHR30069">
    <property type="entry name" value="TONB-DEPENDENT OUTER MEMBRANE RECEPTOR"/>
    <property type="match status" value="1"/>
</dbReference>
<dbReference type="InterPro" id="IPR008969">
    <property type="entry name" value="CarboxyPept-like_regulatory"/>
</dbReference>
<dbReference type="InterPro" id="IPR000531">
    <property type="entry name" value="Beta-barrel_TonB"/>
</dbReference>
<dbReference type="Gene3D" id="2.170.130.10">
    <property type="entry name" value="TonB-dependent receptor, plug domain"/>
    <property type="match status" value="1"/>
</dbReference>
<evidence type="ECO:0000256" key="12">
    <source>
        <dbReference type="SAM" id="SignalP"/>
    </source>
</evidence>
<dbReference type="Proteomes" id="UP000266441">
    <property type="component" value="Unassembled WGS sequence"/>
</dbReference>
<evidence type="ECO:0000256" key="6">
    <source>
        <dbReference type="ARBA" id="ARBA00023077"/>
    </source>
</evidence>
<dbReference type="Gene3D" id="2.60.40.1120">
    <property type="entry name" value="Carboxypeptidase-like, regulatory domain"/>
    <property type="match status" value="1"/>
</dbReference>
<dbReference type="OrthoDB" id="1109428at2"/>
<keyword evidence="16" id="KW-1185">Reference proteome</keyword>
<dbReference type="NCBIfam" id="TIGR04056">
    <property type="entry name" value="OMP_RagA_SusC"/>
    <property type="match status" value="1"/>
</dbReference>
<dbReference type="InterPro" id="IPR037066">
    <property type="entry name" value="Plug_dom_sf"/>
</dbReference>
<evidence type="ECO:0000313" key="15">
    <source>
        <dbReference type="EMBL" id="RIH63307.1"/>
    </source>
</evidence>
<dbReference type="Pfam" id="PF13715">
    <property type="entry name" value="CarbopepD_reg_2"/>
    <property type="match status" value="1"/>
</dbReference>
<evidence type="ECO:0000256" key="2">
    <source>
        <dbReference type="ARBA" id="ARBA00022448"/>
    </source>
</evidence>
<comment type="caution">
    <text evidence="15">The sequence shown here is derived from an EMBL/GenBank/DDBJ whole genome shotgun (WGS) entry which is preliminary data.</text>
</comment>
<name>A0A399CV27_9BACT</name>
<dbReference type="EMBL" id="QWET01000022">
    <property type="protein sequence ID" value="RIH63307.1"/>
    <property type="molecule type" value="Genomic_DNA"/>
</dbReference>
<keyword evidence="9 10" id="KW-0998">Cell outer membrane</keyword>
<evidence type="ECO:0000256" key="9">
    <source>
        <dbReference type="ARBA" id="ARBA00023237"/>
    </source>
</evidence>
<dbReference type="InterPro" id="IPR023997">
    <property type="entry name" value="TonB-dep_OMP_SusC/RagA_CS"/>
</dbReference>
<evidence type="ECO:0000256" key="8">
    <source>
        <dbReference type="ARBA" id="ARBA00023170"/>
    </source>
</evidence>
<organism evidence="15 16">
    <name type="scientific">Mariniphaga sediminis</name>
    <dbReference type="NCBI Taxonomy" id="1628158"/>
    <lineage>
        <taxon>Bacteria</taxon>
        <taxon>Pseudomonadati</taxon>
        <taxon>Bacteroidota</taxon>
        <taxon>Bacteroidia</taxon>
        <taxon>Marinilabiliales</taxon>
        <taxon>Prolixibacteraceae</taxon>
        <taxon>Mariniphaga</taxon>
    </lineage>
</organism>
<dbReference type="AlphaFoldDB" id="A0A399CV27"/>
<evidence type="ECO:0000256" key="10">
    <source>
        <dbReference type="PROSITE-ProRule" id="PRU01360"/>
    </source>
</evidence>
<keyword evidence="7 10" id="KW-0472">Membrane</keyword>
<evidence type="ECO:0000313" key="16">
    <source>
        <dbReference type="Proteomes" id="UP000266441"/>
    </source>
</evidence>
<comment type="subcellular location">
    <subcellularLocation>
        <location evidence="1 10">Cell outer membrane</location>
        <topology evidence="1 10">Multi-pass membrane protein</topology>
    </subcellularLocation>
</comment>
<keyword evidence="6 11" id="KW-0798">TonB box</keyword>
<dbReference type="GO" id="GO:0009279">
    <property type="term" value="C:cell outer membrane"/>
    <property type="evidence" value="ECO:0007669"/>
    <property type="project" value="UniProtKB-SubCell"/>
</dbReference>